<dbReference type="InterPro" id="IPR034139">
    <property type="entry name" value="TOPRIM_OLD"/>
</dbReference>
<dbReference type="InterPro" id="IPR051396">
    <property type="entry name" value="Bact_Antivir_Def_Nuclease"/>
</dbReference>
<feature type="domain" description="Endonuclease GajA/Old nuclease/RecF-like AAA" evidence="1">
    <location>
        <begin position="1"/>
        <end position="372"/>
    </location>
</feature>
<name>A0A176TF17_9FLAO</name>
<dbReference type="PANTHER" id="PTHR43581">
    <property type="entry name" value="ATP/GTP PHOSPHATASE"/>
    <property type="match status" value="1"/>
</dbReference>
<protein>
    <submittedName>
        <fullName evidence="3">Lantibiotic ABC transporter</fullName>
    </submittedName>
</protein>
<dbReference type="PANTHER" id="PTHR43581:SF4">
    <property type="entry name" value="ATP_GTP PHOSPHATASE"/>
    <property type="match status" value="1"/>
</dbReference>
<dbReference type="SUPFAM" id="SSF52540">
    <property type="entry name" value="P-loop containing nucleoside triphosphate hydrolases"/>
    <property type="match status" value="1"/>
</dbReference>
<dbReference type="Proteomes" id="UP000076923">
    <property type="component" value="Unassembled WGS sequence"/>
</dbReference>
<reference evidence="3 4" key="1">
    <citation type="submission" date="2016-02" db="EMBL/GenBank/DDBJ databases">
        <title>Draft genome sequence of Polaribacter atrinae KACC17473.</title>
        <authorList>
            <person name="Shin S.-K."/>
            <person name="Yi H."/>
        </authorList>
    </citation>
    <scope>NUCLEOTIDE SEQUENCE [LARGE SCALE GENOMIC DNA]</scope>
    <source>
        <strain evidence="3 4">KACC 17473</strain>
    </source>
</reference>
<dbReference type="Pfam" id="PF13175">
    <property type="entry name" value="AAA_15"/>
    <property type="match status" value="1"/>
</dbReference>
<evidence type="ECO:0000313" key="4">
    <source>
        <dbReference type="Proteomes" id="UP000076923"/>
    </source>
</evidence>
<dbReference type="InterPro" id="IPR041685">
    <property type="entry name" value="AAA_GajA/Old/RecF-like"/>
</dbReference>
<sequence>MILETVKIKNFRGYQTETIVPISNLTAFIGKNDAGKSTILEALEIFFNNSLVNCEKDDLNITADNNKIEITCVFSDFPAELIIDAANPTTLQTEYLLNTQNKLEIKKVFAATAAKPKEKVFIICNHPSVANGNDLLTLKKADLKKRAILLEIPTENYNGNVNSSIRQAIRDSFENLELQETELLVDKEDTKKVYDTLKSYLPLYALFQSDRQSKDDDKEVTDPMKIAVQQALSELTVELEHIKEQVRIKAIDTANRTLGKLKEMSPDLANELIPEFKTEPKFDSQFKLTIKSEEDIPINKRGSGIRRLILLNFFRAEAERLRAQNQGNQIIFAFEEPETSQHPDHQEMLIQAFMELSNTGNSQIILTTHTPALGGLLPLESLRFIQKNGNDRTVESGTEDVFEKIANTLGILADPISKNANAILLLEGKSDVTFVNHTANQLKNGGHIDNTFEDKRIALVPIGGCGNLKHWTTLRLIDQFAIPYCVMLDSDLGTNEEQQNKDKIQELRNNGIKAYLTLKREPENYVHLDVLNLPAGSTFNITDTCDAKVLIAAEKISRKQNVLENYWTLMTTEQIREMEKYDDNGTERYEFTDMFKDLLNIVP</sequence>
<evidence type="ECO:0000259" key="1">
    <source>
        <dbReference type="Pfam" id="PF13175"/>
    </source>
</evidence>
<keyword evidence="4" id="KW-1185">Reference proteome</keyword>
<dbReference type="AlphaFoldDB" id="A0A176TF17"/>
<gene>
    <name evidence="3" type="ORF">LPB303_03510</name>
</gene>
<dbReference type="EMBL" id="LVWE01000005">
    <property type="protein sequence ID" value="OAD45996.1"/>
    <property type="molecule type" value="Genomic_DNA"/>
</dbReference>
<comment type="caution">
    <text evidence="3">The sequence shown here is derived from an EMBL/GenBank/DDBJ whole genome shotgun (WGS) entry which is preliminary data.</text>
</comment>
<dbReference type="Gene3D" id="3.40.50.300">
    <property type="entry name" value="P-loop containing nucleotide triphosphate hydrolases"/>
    <property type="match status" value="1"/>
</dbReference>
<organism evidence="3 4">
    <name type="scientific">Polaribacter atrinae</name>
    <dbReference type="NCBI Taxonomy" id="1333662"/>
    <lineage>
        <taxon>Bacteria</taxon>
        <taxon>Pseudomonadati</taxon>
        <taxon>Bacteroidota</taxon>
        <taxon>Flavobacteriia</taxon>
        <taxon>Flavobacteriales</taxon>
        <taxon>Flavobacteriaceae</taxon>
    </lineage>
</organism>
<dbReference type="Pfam" id="PF20469">
    <property type="entry name" value="OLD-like_TOPRIM"/>
    <property type="match status" value="1"/>
</dbReference>
<evidence type="ECO:0000259" key="2">
    <source>
        <dbReference type="Pfam" id="PF20469"/>
    </source>
</evidence>
<proteinExistence type="predicted"/>
<evidence type="ECO:0000313" key="3">
    <source>
        <dbReference type="EMBL" id="OAD45996.1"/>
    </source>
</evidence>
<dbReference type="OrthoDB" id="9792800at2"/>
<dbReference type="InterPro" id="IPR027417">
    <property type="entry name" value="P-loop_NTPase"/>
</dbReference>
<accession>A0A176TF17</accession>
<dbReference type="RefSeq" id="WP_068448178.1">
    <property type="nucleotide sequence ID" value="NZ_CP150660.1"/>
</dbReference>
<feature type="domain" description="OLD protein-like TOPRIM" evidence="2">
    <location>
        <begin position="420"/>
        <end position="491"/>
    </location>
</feature>
<dbReference type="STRING" id="1333662.LPB303_03510"/>